<evidence type="ECO:0000313" key="2">
    <source>
        <dbReference type="EMBL" id="SDE24509.1"/>
    </source>
</evidence>
<dbReference type="EMBL" id="FNAO01000004">
    <property type="protein sequence ID" value="SDE24509.1"/>
    <property type="molecule type" value="Genomic_DNA"/>
</dbReference>
<dbReference type="InterPro" id="IPR050789">
    <property type="entry name" value="Diverse_Enzym_Activities"/>
</dbReference>
<dbReference type="STRING" id="641691.SAMN05421636_10489"/>
<dbReference type="SUPFAM" id="SSF56601">
    <property type="entry name" value="beta-lactamase/transpeptidase-like"/>
    <property type="match status" value="1"/>
</dbReference>
<gene>
    <name evidence="2" type="ORF">SAMN05421636_10489</name>
</gene>
<dbReference type="OrthoDB" id="9773047at2"/>
<reference evidence="2 3" key="1">
    <citation type="submission" date="2016-10" db="EMBL/GenBank/DDBJ databases">
        <authorList>
            <person name="de Groot N.N."/>
        </authorList>
    </citation>
    <scope>NUCLEOTIDE SEQUENCE [LARGE SCALE GENOMIC DNA]</scope>
    <source>
        <strain evidence="2 3">DSM 23421</strain>
    </source>
</reference>
<name>A0A1G7BBR3_9FLAO</name>
<evidence type="ECO:0000313" key="3">
    <source>
        <dbReference type="Proteomes" id="UP000199109"/>
    </source>
</evidence>
<protein>
    <submittedName>
        <fullName evidence="2">CubicO group peptidase, beta-lactamase class C family</fullName>
    </submittedName>
</protein>
<accession>A0A1G7BBR3</accession>
<evidence type="ECO:0000259" key="1">
    <source>
        <dbReference type="Pfam" id="PF00144"/>
    </source>
</evidence>
<sequence>MKLFKRVLLVALVIFVVVAYFNYPKLNIISGYASKNMASTVFLTDRSPESVTLNDNDVPLIKLADVEEDPNEKQATASVFGLMERKSICRDGLGCTLINDKYDPNTITPKPHRTGLKNELPFPYGNNGSKDTTFANVDYQRLDKAVEDVFSNPESQKTRTVLVTYKNQIVAEKYIKGFKKDTPVLGWSMTKSIVATLYGILEYQGKIDLDEPAPVPDWKNDGRQNITLNHLLRMQSGLAWDEDYTSISDVTKMLFLDSDMTLAQAKNEAIATPTKVWNYSSGTSNLLSGILRKQFKTHYEYIDFPYIALIDKIGMHSMLIETDMEGNFVGSSYGWATTRDWAKFGLLYLNKGNWNGEQLFDKKWIDYITLPTAHSDGDYGAHFWLNSGGKYPDVPRDMYSANGYQGQRVFIIPSKDLVIVRTGLAEEPEFDINGFLKDVVASIQ</sequence>
<dbReference type="Gene3D" id="3.40.710.10">
    <property type="entry name" value="DD-peptidase/beta-lactamase superfamily"/>
    <property type="match status" value="1"/>
</dbReference>
<dbReference type="PANTHER" id="PTHR43283">
    <property type="entry name" value="BETA-LACTAMASE-RELATED"/>
    <property type="match status" value="1"/>
</dbReference>
<dbReference type="Pfam" id="PF00144">
    <property type="entry name" value="Beta-lactamase"/>
    <property type="match status" value="1"/>
</dbReference>
<dbReference type="InterPro" id="IPR001466">
    <property type="entry name" value="Beta-lactam-related"/>
</dbReference>
<keyword evidence="3" id="KW-1185">Reference proteome</keyword>
<proteinExistence type="predicted"/>
<dbReference type="RefSeq" id="WP_091867555.1">
    <property type="nucleotide sequence ID" value="NZ_FNAO01000004.1"/>
</dbReference>
<feature type="domain" description="Beta-lactamase-related" evidence="1">
    <location>
        <begin position="161"/>
        <end position="420"/>
    </location>
</feature>
<dbReference type="InterPro" id="IPR012338">
    <property type="entry name" value="Beta-lactam/transpept-like"/>
</dbReference>
<dbReference type="PANTHER" id="PTHR43283:SF7">
    <property type="entry name" value="BETA-LACTAMASE-RELATED DOMAIN-CONTAINING PROTEIN"/>
    <property type="match status" value="1"/>
</dbReference>
<dbReference type="Proteomes" id="UP000199109">
    <property type="component" value="Unassembled WGS sequence"/>
</dbReference>
<organism evidence="2 3">
    <name type="scientific">Pricia antarctica</name>
    <dbReference type="NCBI Taxonomy" id="641691"/>
    <lineage>
        <taxon>Bacteria</taxon>
        <taxon>Pseudomonadati</taxon>
        <taxon>Bacteroidota</taxon>
        <taxon>Flavobacteriia</taxon>
        <taxon>Flavobacteriales</taxon>
        <taxon>Flavobacteriaceae</taxon>
        <taxon>Pricia</taxon>
    </lineage>
</organism>
<dbReference type="AlphaFoldDB" id="A0A1G7BBR3"/>